<evidence type="ECO:0000313" key="2">
    <source>
        <dbReference type="EMBL" id="TQL64284.1"/>
    </source>
</evidence>
<keyword evidence="1" id="KW-0812">Transmembrane</keyword>
<dbReference type="RefSeq" id="WP_246045997.1">
    <property type="nucleotide sequence ID" value="NZ_BAAASV010000003.1"/>
</dbReference>
<evidence type="ECO:0000256" key="1">
    <source>
        <dbReference type="SAM" id="Phobius"/>
    </source>
</evidence>
<feature type="transmembrane region" description="Helical" evidence="1">
    <location>
        <begin position="72"/>
        <end position="93"/>
    </location>
</feature>
<reference evidence="2 3" key="1">
    <citation type="submission" date="2019-06" db="EMBL/GenBank/DDBJ databases">
        <title>Sequencing the genomes of 1000 actinobacteria strains.</title>
        <authorList>
            <person name="Klenk H.-P."/>
        </authorList>
    </citation>
    <scope>NUCLEOTIDE SEQUENCE [LARGE SCALE GENOMIC DNA]</scope>
    <source>
        <strain evidence="2 3">DSM 4813</strain>
    </source>
</reference>
<keyword evidence="3" id="KW-1185">Reference proteome</keyword>
<name>A0A542ZV94_RARFA</name>
<gene>
    <name evidence="2" type="ORF">FB461_0782</name>
</gene>
<accession>A0A542ZV94</accession>
<protein>
    <recommendedName>
        <fullName evidence="4">Integral membrane protein</fullName>
    </recommendedName>
</protein>
<keyword evidence="1" id="KW-0472">Membrane</keyword>
<organism evidence="2 3">
    <name type="scientific">Rarobacter faecitabidus</name>
    <dbReference type="NCBI Taxonomy" id="13243"/>
    <lineage>
        <taxon>Bacteria</taxon>
        <taxon>Bacillati</taxon>
        <taxon>Actinomycetota</taxon>
        <taxon>Actinomycetes</taxon>
        <taxon>Micrococcales</taxon>
        <taxon>Rarobacteraceae</taxon>
        <taxon>Rarobacter</taxon>
    </lineage>
</organism>
<dbReference type="AlphaFoldDB" id="A0A542ZV94"/>
<sequence>MTRPQGGSGHGPGRILVTIYAILALAAMTRGIVAILRHGSDAPLAYALSIAAGVIYLIAAIAMTLDGRWRPVAWASIGIEMIGVLVIGTWSLLDEVTFKDATVWSAYGRGYGCIPLLLPAAGLWWLWRTRPRESATIEEGSRDERVK</sequence>
<dbReference type="Proteomes" id="UP000315389">
    <property type="component" value="Unassembled WGS sequence"/>
</dbReference>
<dbReference type="EMBL" id="VFOS01000001">
    <property type="protein sequence ID" value="TQL64284.1"/>
    <property type="molecule type" value="Genomic_DNA"/>
</dbReference>
<feature type="transmembrane region" description="Helical" evidence="1">
    <location>
        <begin position="12"/>
        <end position="32"/>
    </location>
</feature>
<evidence type="ECO:0008006" key="4">
    <source>
        <dbReference type="Google" id="ProtNLM"/>
    </source>
</evidence>
<feature type="transmembrane region" description="Helical" evidence="1">
    <location>
        <begin position="44"/>
        <end position="65"/>
    </location>
</feature>
<feature type="transmembrane region" description="Helical" evidence="1">
    <location>
        <begin position="108"/>
        <end position="127"/>
    </location>
</feature>
<evidence type="ECO:0000313" key="3">
    <source>
        <dbReference type="Proteomes" id="UP000315389"/>
    </source>
</evidence>
<comment type="caution">
    <text evidence="2">The sequence shown here is derived from an EMBL/GenBank/DDBJ whole genome shotgun (WGS) entry which is preliminary data.</text>
</comment>
<keyword evidence="1" id="KW-1133">Transmembrane helix</keyword>
<proteinExistence type="predicted"/>